<sequence length="388" mass="43475">MNYSCALTSKMLEAIQKILVKAKEAFINTPGTQGLPSPSFEWNDVEISTKESKGLPSVPLNFKNSSIASTTCGKYFEDMKKDGSLNSQDGMANHGSGIATHMTCNQTQNEHDDSVSEEVSTATVSSFEVQEVFTEAKGKSLFVSPFLMLYHCQLKFDVSLYDLYTFRRTSCIVPPNGEILLHPSNIKEIIAVHKNWPSYQDKGKSRMGGYLGKGTQKYGFKMAVFQLGSLHFFSGVSETIHHATLEQELMTLMKADYHLEVFKQHAVHFNVPLPRICYNTSSAFFGQLDCKDPNIVPSYGVPETHTMLYNSFLATPLIDMKGRSELCFTVKYGYYGHDPSEHEEIGYIFEAFTHGVLVDSDHMVIVTDIQGVFLDNSELLLYDPQVHT</sequence>
<keyword evidence="1" id="KW-0723">Serine/threonine-protein kinase</keyword>
<feature type="domain" description="Alpha-type protein kinase" evidence="4">
    <location>
        <begin position="328"/>
        <end position="388"/>
    </location>
</feature>
<dbReference type="InterPro" id="IPR004166">
    <property type="entry name" value="a-kinase_dom"/>
</dbReference>
<dbReference type="Gene3D" id="3.20.200.10">
    <property type="entry name" value="MHCK/EF2 kinase"/>
    <property type="match status" value="1"/>
</dbReference>
<organism evidence="5 6">
    <name type="scientific">Sphaerobolus stellatus (strain SS14)</name>
    <dbReference type="NCBI Taxonomy" id="990650"/>
    <lineage>
        <taxon>Eukaryota</taxon>
        <taxon>Fungi</taxon>
        <taxon>Dikarya</taxon>
        <taxon>Basidiomycota</taxon>
        <taxon>Agaricomycotina</taxon>
        <taxon>Agaricomycetes</taxon>
        <taxon>Phallomycetidae</taxon>
        <taxon>Geastrales</taxon>
        <taxon>Sphaerobolaceae</taxon>
        <taxon>Sphaerobolus</taxon>
    </lineage>
</organism>
<dbReference type="HOGENOM" id="CLU_712073_0_0_1"/>
<evidence type="ECO:0000256" key="1">
    <source>
        <dbReference type="ARBA" id="ARBA00022527"/>
    </source>
</evidence>
<accession>A0A0C9TX69</accession>
<dbReference type="Proteomes" id="UP000054279">
    <property type="component" value="Unassembled WGS sequence"/>
</dbReference>
<dbReference type="GO" id="GO:0004674">
    <property type="term" value="F:protein serine/threonine kinase activity"/>
    <property type="evidence" value="ECO:0007669"/>
    <property type="project" value="UniProtKB-KW"/>
</dbReference>
<protein>
    <recommendedName>
        <fullName evidence="4">Alpha-type protein kinase domain-containing protein</fullName>
    </recommendedName>
</protein>
<dbReference type="EMBL" id="KN837193">
    <property type="protein sequence ID" value="KIJ35033.1"/>
    <property type="molecule type" value="Genomic_DNA"/>
</dbReference>
<reference evidence="5 6" key="1">
    <citation type="submission" date="2014-06" db="EMBL/GenBank/DDBJ databases">
        <title>Evolutionary Origins and Diversification of the Mycorrhizal Mutualists.</title>
        <authorList>
            <consortium name="DOE Joint Genome Institute"/>
            <consortium name="Mycorrhizal Genomics Consortium"/>
            <person name="Kohler A."/>
            <person name="Kuo A."/>
            <person name="Nagy L.G."/>
            <person name="Floudas D."/>
            <person name="Copeland A."/>
            <person name="Barry K.W."/>
            <person name="Cichocki N."/>
            <person name="Veneault-Fourrey C."/>
            <person name="LaButti K."/>
            <person name="Lindquist E.A."/>
            <person name="Lipzen A."/>
            <person name="Lundell T."/>
            <person name="Morin E."/>
            <person name="Murat C."/>
            <person name="Riley R."/>
            <person name="Ohm R."/>
            <person name="Sun H."/>
            <person name="Tunlid A."/>
            <person name="Henrissat B."/>
            <person name="Grigoriev I.V."/>
            <person name="Hibbett D.S."/>
            <person name="Martin F."/>
        </authorList>
    </citation>
    <scope>NUCLEOTIDE SEQUENCE [LARGE SCALE GENOMIC DNA]</scope>
    <source>
        <strain evidence="5 6">SS14</strain>
    </source>
</reference>
<evidence type="ECO:0000256" key="3">
    <source>
        <dbReference type="ARBA" id="ARBA00022777"/>
    </source>
</evidence>
<dbReference type="Pfam" id="PF02816">
    <property type="entry name" value="Alpha_kinase"/>
    <property type="match status" value="1"/>
</dbReference>
<proteinExistence type="predicted"/>
<dbReference type="OrthoDB" id="301415at2759"/>
<dbReference type="GO" id="GO:0005524">
    <property type="term" value="F:ATP binding"/>
    <property type="evidence" value="ECO:0007669"/>
    <property type="project" value="InterPro"/>
</dbReference>
<dbReference type="AlphaFoldDB" id="A0A0C9TX69"/>
<evidence type="ECO:0000256" key="2">
    <source>
        <dbReference type="ARBA" id="ARBA00022679"/>
    </source>
</evidence>
<gene>
    <name evidence="5" type="ORF">M422DRAFT_262776</name>
</gene>
<evidence type="ECO:0000259" key="4">
    <source>
        <dbReference type="Pfam" id="PF02816"/>
    </source>
</evidence>
<keyword evidence="6" id="KW-1185">Reference proteome</keyword>
<evidence type="ECO:0000313" key="6">
    <source>
        <dbReference type="Proteomes" id="UP000054279"/>
    </source>
</evidence>
<keyword evidence="3" id="KW-0418">Kinase</keyword>
<dbReference type="InterPro" id="IPR011009">
    <property type="entry name" value="Kinase-like_dom_sf"/>
</dbReference>
<keyword evidence="2" id="KW-0808">Transferase</keyword>
<name>A0A0C9TX69_SPHS4</name>
<evidence type="ECO:0000313" key="5">
    <source>
        <dbReference type="EMBL" id="KIJ35033.1"/>
    </source>
</evidence>
<dbReference type="SUPFAM" id="SSF56112">
    <property type="entry name" value="Protein kinase-like (PK-like)"/>
    <property type="match status" value="1"/>
</dbReference>